<evidence type="ECO:0000313" key="2">
    <source>
        <dbReference type="EMBL" id="GET40980.1"/>
    </source>
</evidence>
<reference evidence="2" key="1">
    <citation type="submission" date="2019-10" db="EMBL/GenBank/DDBJ databases">
        <title>Draft genome sequece of Microseira wollei NIES-4236.</title>
        <authorList>
            <person name="Yamaguchi H."/>
            <person name="Suzuki S."/>
            <person name="Kawachi M."/>
        </authorList>
    </citation>
    <scope>NUCLEOTIDE SEQUENCE</scope>
    <source>
        <strain evidence="2">NIES-4236</strain>
    </source>
</reference>
<feature type="signal peptide" evidence="1">
    <location>
        <begin position="1"/>
        <end position="26"/>
    </location>
</feature>
<evidence type="ECO:0000313" key="3">
    <source>
        <dbReference type="Proteomes" id="UP001050975"/>
    </source>
</evidence>
<dbReference type="RefSeq" id="WP_264196721.1">
    <property type="nucleotide sequence ID" value="NZ_BLAY01000105.1"/>
</dbReference>
<dbReference type="Proteomes" id="UP001050975">
    <property type="component" value="Unassembled WGS sequence"/>
</dbReference>
<dbReference type="AlphaFoldDB" id="A0AAV3XIZ5"/>
<protein>
    <submittedName>
        <fullName evidence="2">Uncharacterized protein</fullName>
    </submittedName>
</protein>
<keyword evidence="3" id="KW-1185">Reference proteome</keyword>
<proteinExistence type="predicted"/>
<organism evidence="2 3">
    <name type="scientific">Microseira wollei NIES-4236</name>
    <dbReference type="NCBI Taxonomy" id="2530354"/>
    <lineage>
        <taxon>Bacteria</taxon>
        <taxon>Bacillati</taxon>
        <taxon>Cyanobacteriota</taxon>
        <taxon>Cyanophyceae</taxon>
        <taxon>Oscillatoriophycideae</taxon>
        <taxon>Aerosakkonematales</taxon>
        <taxon>Aerosakkonemataceae</taxon>
        <taxon>Microseira</taxon>
    </lineage>
</organism>
<gene>
    <name evidence="2" type="ORF">MiSe_57920</name>
</gene>
<name>A0AAV3XIZ5_9CYAN</name>
<accession>A0AAV3XIZ5</accession>
<comment type="caution">
    <text evidence="2">The sequence shown here is derived from an EMBL/GenBank/DDBJ whole genome shotgun (WGS) entry which is preliminary data.</text>
</comment>
<feature type="chain" id="PRO_5043651983" evidence="1">
    <location>
        <begin position="27"/>
        <end position="60"/>
    </location>
</feature>
<evidence type="ECO:0000256" key="1">
    <source>
        <dbReference type="SAM" id="SignalP"/>
    </source>
</evidence>
<keyword evidence="1" id="KW-0732">Signal</keyword>
<sequence>MNIATKFCIFAAFIAANASFSGIAPAGTIRHDVSDLAYRRGIRLLASVFERSRFLLRDAD</sequence>
<dbReference type="EMBL" id="BLAY01000105">
    <property type="protein sequence ID" value="GET40980.1"/>
    <property type="molecule type" value="Genomic_DNA"/>
</dbReference>